<dbReference type="InterPro" id="IPR036457">
    <property type="entry name" value="PPM-type-like_dom_sf"/>
</dbReference>
<proteinExistence type="predicted"/>
<dbReference type="GO" id="GO:0016791">
    <property type="term" value="F:phosphatase activity"/>
    <property type="evidence" value="ECO:0007669"/>
    <property type="project" value="TreeGrafter"/>
</dbReference>
<evidence type="ECO:0000259" key="3">
    <source>
        <dbReference type="PROSITE" id="PS50110"/>
    </source>
</evidence>
<gene>
    <name evidence="4" type="ORF">Dthio_PD0367</name>
</gene>
<dbReference type="eggNOG" id="COG3706">
    <property type="taxonomic scope" value="Bacteria"/>
</dbReference>
<dbReference type="Gene3D" id="3.40.50.2300">
    <property type="match status" value="1"/>
</dbReference>
<dbReference type="InterPro" id="IPR052016">
    <property type="entry name" value="Bact_Sigma-Reg"/>
</dbReference>
<dbReference type="SMART" id="SM00331">
    <property type="entry name" value="PP2C_SIG"/>
    <property type="match status" value="1"/>
</dbReference>
<dbReference type="Pfam" id="PF07228">
    <property type="entry name" value="SpoIIE"/>
    <property type="match status" value="1"/>
</dbReference>
<dbReference type="GO" id="GO:0000160">
    <property type="term" value="P:phosphorelay signal transduction system"/>
    <property type="evidence" value="ECO:0007669"/>
    <property type="project" value="InterPro"/>
</dbReference>
<keyword evidence="5" id="KW-1185">Reference proteome</keyword>
<dbReference type="InterPro" id="IPR001932">
    <property type="entry name" value="PPM-type_phosphatase-like_dom"/>
</dbReference>
<dbReference type="Proteomes" id="UP000005496">
    <property type="component" value="Unassembled WGS sequence"/>
</dbReference>
<dbReference type="InterPro" id="IPR001789">
    <property type="entry name" value="Sig_transdc_resp-reg_receiver"/>
</dbReference>
<dbReference type="Gene3D" id="3.60.40.10">
    <property type="entry name" value="PPM-type phosphatase domain"/>
    <property type="match status" value="1"/>
</dbReference>
<sequence>MQYMMQKKYKILVVDDSPLNIRILSSILKDDYRVQTALHGDKALQIIFGDDPPDLILLDIMMPGIDGYEVCRRIKADPGTAGIPVIFVTGRSDVEDEAYGLSLGAVDYITKPFHFPIIKARVKNHLELLQAKRSAQEAHSRLSKELQAMSDLQTSILPSTEYHSQGLYARGFYQPSGLAGGDYFDYLPLGHDGLRCVIADVSGHGARAAFLMSMVRTVFHFDEAVLPLPHLLEALNSQLMQTVGDMGDFVTLMAVDIDPLKNRLEYINAGHCPAFLRDGQSLHEIEPTAALLGFHQEKYKSRFLECGRDWELFMYTDGFYECRVNGKDIFGYEAFRELCFGLLSRDDFQVQDLAGRVSAASKGVVGFEDDLTGIYVQSKGK</sequence>
<evidence type="ECO:0000313" key="5">
    <source>
        <dbReference type="Proteomes" id="UP000005496"/>
    </source>
</evidence>
<dbReference type="OrthoDB" id="20101at2"/>
<dbReference type="SUPFAM" id="SSF52172">
    <property type="entry name" value="CheY-like"/>
    <property type="match status" value="1"/>
</dbReference>
<feature type="modified residue" description="4-aspartylphosphate" evidence="2">
    <location>
        <position position="59"/>
    </location>
</feature>
<dbReference type="AlphaFoldDB" id="D6SUS3"/>
<evidence type="ECO:0000256" key="2">
    <source>
        <dbReference type="PROSITE-ProRule" id="PRU00169"/>
    </source>
</evidence>
<name>D6SUS3_9BACT</name>
<organism evidence="4 5">
    <name type="scientific">Desulfonatronospira thiodismutans ASO3-1</name>
    <dbReference type="NCBI Taxonomy" id="555779"/>
    <lineage>
        <taxon>Bacteria</taxon>
        <taxon>Pseudomonadati</taxon>
        <taxon>Thermodesulfobacteriota</taxon>
        <taxon>Desulfovibrionia</taxon>
        <taxon>Desulfovibrionales</taxon>
        <taxon>Desulfonatronovibrionaceae</taxon>
        <taxon>Desulfonatronospira</taxon>
    </lineage>
</organism>
<accession>D6SUS3</accession>
<dbReference type="InterPro" id="IPR011006">
    <property type="entry name" value="CheY-like_superfamily"/>
</dbReference>
<dbReference type="EMBL" id="ACJN02000004">
    <property type="protein sequence ID" value="EFI33053.1"/>
    <property type="molecule type" value="Genomic_DNA"/>
</dbReference>
<keyword evidence="1" id="KW-0378">Hydrolase</keyword>
<dbReference type="SUPFAM" id="SSF81606">
    <property type="entry name" value="PP2C-like"/>
    <property type="match status" value="1"/>
</dbReference>
<keyword evidence="2" id="KW-0597">Phosphoprotein</keyword>
<dbReference type="PROSITE" id="PS50110">
    <property type="entry name" value="RESPONSE_REGULATORY"/>
    <property type="match status" value="1"/>
</dbReference>
<dbReference type="PANTHER" id="PTHR43156">
    <property type="entry name" value="STAGE II SPORULATION PROTEIN E-RELATED"/>
    <property type="match status" value="1"/>
</dbReference>
<dbReference type="eggNOG" id="COG2208">
    <property type="taxonomic scope" value="Bacteria"/>
</dbReference>
<evidence type="ECO:0000256" key="1">
    <source>
        <dbReference type="ARBA" id="ARBA00022801"/>
    </source>
</evidence>
<comment type="caution">
    <text evidence="4">The sequence shown here is derived from an EMBL/GenBank/DDBJ whole genome shotgun (WGS) entry which is preliminary data.</text>
</comment>
<dbReference type="CDD" id="cd19920">
    <property type="entry name" value="REC_PA4781-like"/>
    <property type="match status" value="1"/>
</dbReference>
<dbReference type="PANTHER" id="PTHR43156:SF2">
    <property type="entry name" value="STAGE II SPORULATION PROTEIN E"/>
    <property type="match status" value="1"/>
</dbReference>
<evidence type="ECO:0000313" key="4">
    <source>
        <dbReference type="EMBL" id="EFI33053.1"/>
    </source>
</evidence>
<dbReference type="Pfam" id="PF00072">
    <property type="entry name" value="Response_reg"/>
    <property type="match status" value="1"/>
</dbReference>
<reference evidence="4" key="1">
    <citation type="submission" date="2010-05" db="EMBL/GenBank/DDBJ databases">
        <title>The draft genome of Desulfonatronospira thiodismutans ASO3-1.</title>
        <authorList>
            <consortium name="US DOE Joint Genome Institute (JGI-PGF)"/>
            <person name="Lucas S."/>
            <person name="Copeland A."/>
            <person name="Lapidus A."/>
            <person name="Cheng J.-F."/>
            <person name="Bruce D."/>
            <person name="Goodwin L."/>
            <person name="Pitluck S."/>
            <person name="Chertkov O."/>
            <person name="Brettin T."/>
            <person name="Detter J.C."/>
            <person name="Han C."/>
            <person name="Land M.L."/>
            <person name="Hauser L."/>
            <person name="Kyrpides N."/>
            <person name="Mikhailova N."/>
            <person name="Muyzer G."/>
            <person name="Woyke T."/>
        </authorList>
    </citation>
    <scope>NUCLEOTIDE SEQUENCE [LARGE SCALE GENOMIC DNA]</scope>
    <source>
        <strain evidence="4">ASO3-1</strain>
    </source>
</reference>
<protein>
    <submittedName>
        <fullName evidence="4">Response regulator receiver modulated serine phosphatase</fullName>
    </submittedName>
</protein>
<feature type="domain" description="Response regulatory" evidence="3">
    <location>
        <begin position="10"/>
        <end position="126"/>
    </location>
</feature>
<dbReference type="SMART" id="SM00448">
    <property type="entry name" value="REC"/>
    <property type="match status" value="1"/>
</dbReference>